<organism evidence="1 2">
    <name type="scientific">Tuber aestivum</name>
    <name type="common">summer truffle</name>
    <dbReference type="NCBI Taxonomy" id="59557"/>
    <lineage>
        <taxon>Eukaryota</taxon>
        <taxon>Fungi</taxon>
        <taxon>Dikarya</taxon>
        <taxon>Ascomycota</taxon>
        <taxon>Pezizomycotina</taxon>
        <taxon>Pezizomycetes</taxon>
        <taxon>Pezizales</taxon>
        <taxon>Tuberaceae</taxon>
        <taxon>Tuber</taxon>
    </lineage>
</organism>
<feature type="non-terminal residue" evidence="1">
    <location>
        <position position="1"/>
    </location>
</feature>
<dbReference type="SUPFAM" id="SSF48452">
    <property type="entry name" value="TPR-like"/>
    <property type="match status" value="1"/>
</dbReference>
<dbReference type="Gene3D" id="1.25.40.10">
    <property type="entry name" value="Tetratricopeptide repeat domain"/>
    <property type="match status" value="1"/>
</dbReference>
<reference evidence="1" key="1">
    <citation type="submission" date="2015-10" db="EMBL/GenBank/DDBJ databases">
        <authorList>
            <person name="Regsiter A."/>
            <person name="william w."/>
        </authorList>
    </citation>
    <scope>NUCLEOTIDE SEQUENCE</scope>
    <source>
        <strain evidence="1">Montdore</strain>
    </source>
</reference>
<accession>A0A292PU87</accession>
<dbReference type="Proteomes" id="UP001412239">
    <property type="component" value="Unassembled WGS sequence"/>
</dbReference>
<keyword evidence="2" id="KW-1185">Reference proteome</keyword>
<dbReference type="AlphaFoldDB" id="A0A292PU87"/>
<dbReference type="EMBL" id="LN891031">
    <property type="protein sequence ID" value="CUS11109.1"/>
    <property type="molecule type" value="Genomic_DNA"/>
</dbReference>
<proteinExistence type="predicted"/>
<gene>
    <name evidence="1" type="ORF">GSTUAT00004832001</name>
</gene>
<name>A0A292PU87_9PEZI</name>
<feature type="non-terminal residue" evidence="1">
    <location>
        <position position="72"/>
    </location>
</feature>
<evidence type="ECO:0000313" key="2">
    <source>
        <dbReference type="Proteomes" id="UP001412239"/>
    </source>
</evidence>
<dbReference type="InterPro" id="IPR011990">
    <property type="entry name" value="TPR-like_helical_dom_sf"/>
</dbReference>
<protein>
    <recommendedName>
        <fullName evidence="3">MalT-like TPR region domain-containing protein</fullName>
    </recommendedName>
</protein>
<sequence length="72" mass="7952">RFERTGDLGNLQKAIEHAEEALAATPQNHPLRAATHNNLGCFFSSRFERIGDLGDLKKAIEHAEEVLAATPR</sequence>
<evidence type="ECO:0000313" key="1">
    <source>
        <dbReference type="EMBL" id="CUS11109.1"/>
    </source>
</evidence>
<evidence type="ECO:0008006" key="3">
    <source>
        <dbReference type="Google" id="ProtNLM"/>
    </source>
</evidence>